<dbReference type="BioCyc" id="PMAR59922:G1G80-1338-MONOMER"/>
<dbReference type="KEGG" id="pmf:P9303_15411"/>
<accession>A2C9X5</accession>
<dbReference type="Proteomes" id="UP000002274">
    <property type="component" value="Chromosome"/>
</dbReference>
<dbReference type="AlphaFoldDB" id="A2C9X5"/>
<evidence type="ECO:0000313" key="3">
    <source>
        <dbReference type="Proteomes" id="UP000002274"/>
    </source>
</evidence>
<dbReference type="RefSeq" id="WP_011826176.1">
    <property type="nucleotide sequence ID" value="NC_008820.1"/>
</dbReference>
<dbReference type="HOGENOM" id="CLU_112658_1_0_3"/>
<evidence type="ECO:0000256" key="1">
    <source>
        <dbReference type="SAM" id="SignalP"/>
    </source>
</evidence>
<keyword evidence="1" id="KW-0732">Signal</keyword>
<sequence length="182" mass="19018">MKMNFLQSSILKAVLTAVLLVFNLVFSDQALAANLSLDQLSIDACEQTDPGAQPSLTRPVGASCYVLSGEVTNPGKFAVIDSDVFAQILDPSGEPVLPNRARVGSIGDVQPGSSSFALRLAIPAGTPGPLQVKGAKAKGFKAPVRTRAGDDDELLPLEEAVDPGLLWGTKAVIPVDQPLDQL</sequence>
<feature type="signal peptide" evidence="1">
    <location>
        <begin position="1"/>
        <end position="32"/>
    </location>
</feature>
<dbReference type="EMBL" id="CP000554">
    <property type="protein sequence ID" value="ABM78285.1"/>
    <property type="molecule type" value="Genomic_DNA"/>
</dbReference>
<name>A2C9X5_PROM3</name>
<reference evidence="2 3" key="1">
    <citation type="journal article" date="2007" name="PLoS Genet.">
        <title>Patterns and implications of gene gain and loss in the evolution of Prochlorococcus.</title>
        <authorList>
            <person name="Kettler G.C."/>
            <person name="Martiny A.C."/>
            <person name="Huang K."/>
            <person name="Zucker J."/>
            <person name="Coleman M.L."/>
            <person name="Rodrigue S."/>
            <person name="Chen F."/>
            <person name="Lapidus A."/>
            <person name="Ferriera S."/>
            <person name="Johnson J."/>
            <person name="Steglich C."/>
            <person name="Church G.M."/>
            <person name="Richardson P."/>
            <person name="Chisholm S.W."/>
        </authorList>
    </citation>
    <scope>NUCLEOTIDE SEQUENCE [LARGE SCALE GENOMIC DNA]</scope>
    <source>
        <strain evidence="2 3">MIT 9303</strain>
    </source>
</reference>
<dbReference type="STRING" id="59922.P9303_15411"/>
<feature type="chain" id="PRO_5002642834" evidence="1">
    <location>
        <begin position="33"/>
        <end position="182"/>
    </location>
</feature>
<gene>
    <name evidence="2" type="ordered locus">P9303_15411</name>
</gene>
<organism evidence="2 3">
    <name type="scientific">Prochlorococcus marinus (strain MIT 9303)</name>
    <dbReference type="NCBI Taxonomy" id="59922"/>
    <lineage>
        <taxon>Bacteria</taxon>
        <taxon>Bacillati</taxon>
        <taxon>Cyanobacteriota</taxon>
        <taxon>Cyanophyceae</taxon>
        <taxon>Synechococcales</taxon>
        <taxon>Prochlorococcaceae</taxon>
        <taxon>Prochlorococcus</taxon>
    </lineage>
</organism>
<proteinExistence type="predicted"/>
<protein>
    <submittedName>
        <fullName evidence="2">Uncharacterized protein</fullName>
    </submittedName>
</protein>
<evidence type="ECO:0000313" key="2">
    <source>
        <dbReference type="EMBL" id="ABM78285.1"/>
    </source>
</evidence>